<sequence>MKRIAGIFLVFMVFLSCGHVKNPQNKSSTEVLSKNQSTFNFDIEYPFIEDDSGFNMAVTFLVDSLKGQLKGLANPDSAQLSLTYKVMNASDKLISIVFTTYLYHGEAYPLPRSVVFNYDLNRKRKVKFSVDDDLNKKILSEIANAVSFYGCHTFTEIKGFRKLSDYIAFSADSLFIPLTPFVQDRLCSDKIVRIARTSDI</sequence>
<organism evidence="1 2">
    <name type="scientific">Croceimicrobium hydrocarbonivorans</name>
    <dbReference type="NCBI Taxonomy" id="2761580"/>
    <lineage>
        <taxon>Bacteria</taxon>
        <taxon>Pseudomonadati</taxon>
        <taxon>Bacteroidota</taxon>
        <taxon>Flavobacteriia</taxon>
        <taxon>Flavobacteriales</taxon>
        <taxon>Owenweeksiaceae</taxon>
        <taxon>Croceimicrobium</taxon>
    </lineage>
</organism>
<gene>
    <name evidence="1" type="ORF">H4K34_06550</name>
</gene>
<keyword evidence="2" id="KW-1185">Reference proteome</keyword>
<dbReference type="Gene3D" id="3.30.565.40">
    <property type="entry name" value="Fervidobacterium nodosum Rt17-B1 like"/>
    <property type="match status" value="1"/>
</dbReference>
<dbReference type="AlphaFoldDB" id="A0A7H0VIE7"/>
<reference evidence="1 2" key="1">
    <citation type="submission" date="2020-08" db="EMBL/GenBank/DDBJ databases">
        <title>Croceimicrobium hydrocarbonivorans gen. nov., sp. nov., a novel marine bacterium isolated from a bacterial consortium that degrades polyethylene terephthalate.</title>
        <authorList>
            <person name="Liu R."/>
        </authorList>
    </citation>
    <scope>NUCLEOTIDE SEQUENCE [LARGE SCALE GENOMIC DNA]</scope>
    <source>
        <strain evidence="1 2">A20-9</strain>
    </source>
</reference>
<name>A0A7H0VIE7_9FLAO</name>
<proteinExistence type="predicted"/>
<protein>
    <recommendedName>
        <fullName evidence="3">Lipoprotein</fullName>
    </recommendedName>
</protein>
<evidence type="ECO:0000313" key="1">
    <source>
        <dbReference type="EMBL" id="QNR25495.1"/>
    </source>
</evidence>
<dbReference type="RefSeq" id="WP_210760022.1">
    <property type="nucleotide sequence ID" value="NZ_CP060139.1"/>
</dbReference>
<evidence type="ECO:0000313" key="2">
    <source>
        <dbReference type="Proteomes" id="UP000516305"/>
    </source>
</evidence>
<dbReference type="PROSITE" id="PS51257">
    <property type="entry name" value="PROKAR_LIPOPROTEIN"/>
    <property type="match status" value="1"/>
</dbReference>
<dbReference type="KEGG" id="chyd:H4K34_06550"/>
<dbReference type="EMBL" id="CP060139">
    <property type="protein sequence ID" value="QNR25495.1"/>
    <property type="molecule type" value="Genomic_DNA"/>
</dbReference>
<accession>A0A7H0VIE7</accession>
<dbReference type="Proteomes" id="UP000516305">
    <property type="component" value="Chromosome"/>
</dbReference>
<evidence type="ECO:0008006" key="3">
    <source>
        <dbReference type="Google" id="ProtNLM"/>
    </source>
</evidence>